<evidence type="ECO:0000313" key="10">
    <source>
        <dbReference type="Proteomes" id="UP001610728"/>
    </source>
</evidence>
<dbReference type="SUPFAM" id="SSF50978">
    <property type="entry name" value="WD40 repeat-like"/>
    <property type="match status" value="1"/>
</dbReference>
<dbReference type="InterPro" id="IPR019775">
    <property type="entry name" value="WD40_repeat_CS"/>
</dbReference>
<dbReference type="SUPFAM" id="SSF52540">
    <property type="entry name" value="P-loop containing nucleoside triphosphate hydrolases"/>
    <property type="match status" value="1"/>
</dbReference>
<comment type="caution">
    <text evidence="9">The sequence shown here is derived from an EMBL/GenBank/DDBJ whole genome shotgun (WGS) entry which is preliminary data.</text>
</comment>
<dbReference type="InterPro" id="IPR007111">
    <property type="entry name" value="NACHT_NTPase"/>
</dbReference>
<evidence type="ECO:0000313" key="9">
    <source>
        <dbReference type="EMBL" id="KAL2889493.1"/>
    </source>
</evidence>
<dbReference type="PROSITE" id="PS50837">
    <property type="entry name" value="NACHT"/>
    <property type="match status" value="1"/>
</dbReference>
<feature type="repeat" description="WD" evidence="4">
    <location>
        <begin position="934"/>
        <end position="975"/>
    </location>
</feature>
<dbReference type="PROSITE" id="PS51635">
    <property type="entry name" value="PNPLA"/>
    <property type="match status" value="1"/>
</dbReference>
<dbReference type="RefSeq" id="XP_070860673.1">
    <property type="nucleotide sequence ID" value="XM_071006289.1"/>
</dbReference>
<dbReference type="SUPFAM" id="SSF52151">
    <property type="entry name" value="FabD/lysophospholipase-like"/>
    <property type="match status" value="1"/>
</dbReference>
<evidence type="ECO:0000259" key="8">
    <source>
        <dbReference type="PROSITE" id="PS51635"/>
    </source>
</evidence>
<dbReference type="InterPro" id="IPR027417">
    <property type="entry name" value="P-loop_NTPase"/>
</dbReference>
<dbReference type="PROSITE" id="PS50082">
    <property type="entry name" value="WD_REPEATS_2"/>
    <property type="match status" value="8"/>
</dbReference>
<dbReference type="PRINTS" id="PR00320">
    <property type="entry name" value="GPROTEINBRPT"/>
</dbReference>
<sequence length="1327" mass="148089">MSSLVAPAMDRPRRVLSFDGGGVRGLSSLLILENIMERIKELEGLPEVPRPCERFDLIGGTGTGGIIAIMLGRLCMAVDQSIRAYRSLIEGAFVRQESSSITLHTSKLETAIKAMIQEACSEPECRAQQQTDSHEANQCEHENIRFHNPDSTKTAVLAMTRANVEALPTILATYSTSMSLRECKVWEVARATSAHLSFFDSIKIGRDEEEFIDASYGYNNPCEILIQEAESQFPGKRIMTLSIGTGIGDVVEIGHSRNFVAKALPKVVATSKPTHMRLRDKHIYTGGYYRFNVENGLKDASFPGHNKSGDISAHTRNYLHENHHSIKGFVDNFIDDRPPSLLPPGTSRGTKRRTEWRDNDYEDERDKQCLSDLHITDPRTDKMNIEEKKGGLLKDSYKWILDHADLRQFLTKMDSRILWIRGDPGKGKTMLLCGLIDELESSSSVPISYFFCQATGGSRANTATSVLRGLIYRLARFNPQLTKHVREKYDYEKDFLGTESAWHDLCEILTNMLKDLSIGSTILIVDALDECSEDLQRLLKFITKPLPAKWIVSSRNWPDIETELSSGDQRSTIHLELNRHSVSKAVDSYINFKVQRLAEHKSYDQATKDAVLEHLTTYADGTFLWVALVCQELSDMRTRKRHTPRTLTEFPPGLSPLYGRMLEHISRTSDGPICKRVLATVLTVYRPLTLQQLQALVSELENYDKGDVEEIIAFCGSFLTIHDSFVHFVHQSAKDYLLGEASAEILPSGIVDQHQTVFAQSLDLLCRTLKRDIYHLQAPGCLIDEVSVPDSNPLASIEYSCLFWVDHFEDSAERGLSSGRHKILCFFKKDYLHWLEALSLLKSVSEAGRAIAKLQAYLQNKASQNLQDIIKDARLFLLSHGGIIEGAPLQVYVSALIFSPTNSLTRRHFSHEQPSWIELNSGVEENWNACLQTLKGHDDLVTSVVFSNDGQRLASGSWDKTVKIWDATSGTCLQTLEGHDNLVVSVAFSNDGQRLASGSSDKTVKIWDATSGTCMQTLEGHDDWVKSVVFSNDGQRLASGSSDKTVKIWDPTSGTCLQTLEGHDNLVTSVVFSNDGQRLASGSWDKTVKIWDATSGTCLQTLEGHDDWLTSVAFSNDGQRLASGSSDKTVKIWDATSGTCLQTLEGHDDWVESVVFSNDGQRLASGSRDKTVKIWDATSGTFMQTLEGHDHWVASVVFSNDGQRLASGSSDKTVKIWDATSGTCLQTLEGHRDEVTSVVFLNDGQRLASGSWDKTATPTTPSIHQTSLFSPHFYCHTLNTDGTWIMNDGQRIIYLPLNYRSKTQAFIAGKRLALFCRSRRPIVIALR</sequence>
<keyword evidence="3" id="KW-0443">Lipid metabolism</keyword>
<feature type="short sequence motif" description="GXGXXG" evidence="5">
    <location>
        <begin position="20"/>
        <end position="25"/>
    </location>
</feature>
<feature type="domain" description="PNPLA" evidence="8">
    <location>
        <begin position="16"/>
        <end position="226"/>
    </location>
</feature>
<keyword evidence="2" id="KW-0677">Repeat</keyword>
<feature type="repeat" description="WD" evidence="4">
    <location>
        <begin position="976"/>
        <end position="1017"/>
    </location>
</feature>
<dbReference type="Gene3D" id="3.40.1090.10">
    <property type="entry name" value="Cytosolic phospholipase A2 catalytic domain"/>
    <property type="match status" value="1"/>
</dbReference>
<dbReference type="CDD" id="cd00200">
    <property type="entry name" value="WD40"/>
    <property type="match status" value="1"/>
</dbReference>
<dbReference type="Pfam" id="PF01734">
    <property type="entry name" value="Patatin"/>
    <property type="match status" value="1"/>
</dbReference>
<dbReference type="Proteomes" id="UP001610728">
    <property type="component" value="Unassembled WGS sequence"/>
</dbReference>
<dbReference type="GeneID" id="98115668"/>
<keyword evidence="10" id="KW-1185">Reference proteome</keyword>
<name>A0ABR4MMI4_9PEZI</name>
<dbReference type="Pfam" id="PF24883">
    <property type="entry name" value="NPHP3_N"/>
    <property type="match status" value="1"/>
</dbReference>
<gene>
    <name evidence="9" type="ORF">HOO65_020035</name>
</gene>
<evidence type="ECO:0000256" key="5">
    <source>
        <dbReference type="PROSITE-ProRule" id="PRU01161"/>
    </source>
</evidence>
<evidence type="ECO:0000256" key="6">
    <source>
        <dbReference type="SAM" id="MobiDB-lite"/>
    </source>
</evidence>
<dbReference type="Gene3D" id="3.40.50.300">
    <property type="entry name" value="P-loop containing nucleotide triphosphate hydrolases"/>
    <property type="match status" value="1"/>
</dbReference>
<feature type="repeat" description="WD" evidence="4">
    <location>
        <begin position="1060"/>
        <end position="1101"/>
    </location>
</feature>
<keyword evidence="1 4" id="KW-0853">WD repeat</keyword>
<feature type="repeat" description="WD" evidence="4">
    <location>
        <begin position="1186"/>
        <end position="1227"/>
    </location>
</feature>
<feature type="repeat" description="WD" evidence="4">
    <location>
        <begin position="1144"/>
        <end position="1185"/>
    </location>
</feature>
<comment type="caution">
    <text evidence="5">Lacks conserved residue(s) required for the propagation of feature annotation.</text>
</comment>
<dbReference type="SMART" id="SM00320">
    <property type="entry name" value="WD40"/>
    <property type="match status" value="8"/>
</dbReference>
<dbReference type="PROSITE" id="PS00678">
    <property type="entry name" value="WD_REPEATS_1"/>
    <property type="match status" value="6"/>
</dbReference>
<evidence type="ECO:0000256" key="1">
    <source>
        <dbReference type="ARBA" id="ARBA00022574"/>
    </source>
</evidence>
<feature type="domain" description="NACHT" evidence="7">
    <location>
        <begin position="416"/>
        <end position="648"/>
    </location>
</feature>
<dbReference type="PANTHER" id="PTHR19848:SF8">
    <property type="entry name" value="F-BOX AND WD REPEAT DOMAIN CONTAINING 7"/>
    <property type="match status" value="1"/>
</dbReference>
<feature type="repeat" description="WD" evidence="4">
    <location>
        <begin position="1228"/>
        <end position="1255"/>
    </location>
</feature>
<dbReference type="InterPro" id="IPR020472">
    <property type="entry name" value="WD40_PAC1"/>
</dbReference>
<dbReference type="InterPro" id="IPR056884">
    <property type="entry name" value="NPHP3-like_N"/>
</dbReference>
<dbReference type="SUPFAM" id="SSF50952">
    <property type="entry name" value="Soluble quinoprotein glucose dehydrogenase"/>
    <property type="match status" value="1"/>
</dbReference>
<reference evidence="9 10" key="1">
    <citation type="submission" date="2020-05" db="EMBL/GenBank/DDBJ databases">
        <title>Ceratocystis lukuohia genome.</title>
        <authorList>
            <person name="Harrington T.C."/>
            <person name="Kim K."/>
            <person name="Mayers C.G."/>
        </authorList>
    </citation>
    <scope>NUCLEOTIDE SEQUENCE [LARGE SCALE GENOMIC DNA]</scope>
    <source>
        <strain evidence="9 10">C4212</strain>
    </source>
</reference>
<dbReference type="InterPro" id="IPR016035">
    <property type="entry name" value="Acyl_Trfase/lysoPLipase"/>
</dbReference>
<protein>
    <submittedName>
        <fullName evidence="9">Vegetative incompatibility protein HET-E-1</fullName>
    </submittedName>
</protein>
<dbReference type="Pfam" id="PF00400">
    <property type="entry name" value="WD40"/>
    <property type="match status" value="8"/>
</dbReference>
<organism evidence="9 10">
    <name type="scientific">Ceratocystis lukuohia</name>
    <dbReference type="NCBI Taxonomy" id="2019550"/>
    <lineage>
        <taxon>Eukaryota</taxon>
        <taxon>Fungi</taxon>
        <taxon>Dikarya</taxon>
        <taxon>Ascomycota</taxon>
        <taxon>Pezizomycotina</taxon>
        <taxon>Sordariomycetes</taxon>
        <taxon>Hypocreomycetidae</taxon>
        <taxon>Microascales</taxon>
        <taxon>Ceratocystidaceae</taxon>
        <taxon>Ceratocystis</taxon>
    </lineage>
</organism>
<dbReference type="InterPro" id="IPR036322">
    <property type="entry name" value="WD40_repeat_dom_sf"/>
</dbReference>
<feature type="repeat" description="WD" evidence="4">
    <location>
        <begin position="1102"/>
        <end position="1143"/>
    </location>
</feature>
<dbReference type="InterPro" id="IPR011041">
    <property type="entry name" value="Quinoprot_gluc/sorb_DH_b-prop"/>
</dbReference>
<dbReference type="InterPro" id="IPR015943">
    <property type="entry name" value="WD40/YVTN_repeat-like_dom_sf"/>
</dbReference>
<evidence type="ECO:0000256" key="3">
    <source>
        <dbReference type="ARBA" id="ARBA00023098"/>
    </source>
</evidence>
<evidence type="ECO:0000256" key="4">
    <source>
        <dbReference type="PROSITE-ProRule" id="PRU00221"/>
    </source>
</evidence>
<feature type="region of interest" description="Disordered" evidence="6">
    <location>
        <begin position="340"/>
        <end position="359"/>
    </location>
</feature>
<dbReference type="Gene3D" id="2.130.10.10">
    <property type="entry name" value="YVTN repeat-like/Quinoprotein amine dehydrogenase"/>
    <property type="match status" value="4"/>
</dbReference>
<proteinExistence type="predicted"/>
<evidence type="ECO:0000259" key="7">
    <source>
        <dbReference type="PROSITE" id="PS50837"/>
    </source>
</evidence>
<feature type="repeat" description="WD" evidence="4">
    <location>
        <begin position="1018"/>
        <end position="1059"/>
    </location>
</feature>
<evidence type="ECO:0000256" key="2">
    <source>
        <dbReference type="ARBA" id="ARBA00022737"/>
    </source>
</evidence>
<dbReference type="EMBL" id="JABSNW010000002">
    <property type="protein sequence ID" value="KAL2889493.1"/>
    <property type="molecule type" value="Genomic_DNA"/>
</dbReference>
<dbReference type="PANTHER" id="PTHR19848">
    <property type="entry name" value="WD40 REPEAT PROTEIN"/>
    <property type="match status" value="1"/>
</dbReference>
<dbReference type="PROSITE" id="PS50294">
    <property type="entry name" value="WD_REPEATS_REGION"/>
    <property type="match status" value="7"/>
</dbReference>
<dbReference type="InterPro" id="IPR001680">
    <property type="entry name" value="WD40_rpt"/>
</dbReference>
<accession>A0ABR4MMI4</accession>
<dbReference type="InterPro" id="IPR002641">
    <property type="entry name" value="PNPLA_dom"/>
</dbReference>